<dbReference type="Proteomes" id="UP001245184">
    <property type="component" value="Unassembled WGS sequence"/>
</dbReference>
<name>A0ABD5C819_9BURK</name>
<organism evidence="1 2">
    <name type="scientific">Paraburkholderia graminis</name>
    <dbReference type="NCBI Taxonomy" id="60548"/>
    <lineage>
        <taxon>Bacteria</taxon>
        <taxon>Pseudomonadati</taxon>
        <taxon>Pseudomonadota</taxon>
        <taxon>Betaproteobacteria</taxon>
        <taxon>Burkholderiales</taxon>
        <taxon>Burkholderiaceae</taxon>
        <taxon>Paraburkholderia</taxon>
    </lineage>
</organism>
<dbReference type="EMBL" id="JAVIZN010000002">
    <property type="protein sequence ID" value="MDR6201394.1"/>
    <property type="molecule type" value="Genomic_DNA"/>
</dbReference>
<proteinExistence type="predicted"/>
<sequence>MNRLGIGTQGYKRAAASVIQCRGLAQTNKNAPTRQFFSFRPHAATSVFVGKIIEWPLHFENRTTGLLNLD</sequence>
<protein>
    <submittedName>
        <fullName evidence="1">Uncharacterized protein</fullName>
    </submittedName>
</protein>
<dbReference type="AlphaFoldDB" id="A0ABD5C819"/>
<reference evidence="1 2" key="1">
    <citation type="submission" date="2023-08" db="EMBL/GenBank/DDBJ databases">
        <title>Genome sequencing of plant associated microbes to promote plant fitness in Sorghum bicolor and Oryza sativa.</title>
        <authorList>
            <person name="Coleman-Derr D."/>
        </authorList>
    </citation>
    <scope>NUCLEOTIDE SEQUENCE [LARGE SCALE GENOMIC DNA]</scope>
    <source>
        <strain evidence="1 2">SLBN-33</strain>
    </source>
</reference>
<evidence type="ECO:0000313" key="1">
    <source>
        <dbReference type="EMBL" id="MDR6201394.1"/>
    </source>
</evidence>
<accession>A0ABD5C819</accession>
<gene>
    <name evidence="1" type="ORF">QF025_000114</name>
</gene>
<comment type="caution">
    <text evidence="1">The sequence shown here is derived from an EMBL/GenBank/DDBJ whole genome shotgun (WGS) entry which is preliminary data.</text>
</comment>
<evidence type="ECO:0000313" key="2">
    <source>
        <dbReference type="Proteomes" id="UP001245184"/>
    </source>
</evidence>